<dbReference type="Pfam" id="PF00486">
    <property type="entry name" value="Trans_reg_C"/>
    <property type="match status" value="1"/>
</dbReference>
<keyword evidence="9" id="KW-1185">Reference proteome</keyword>
<keyword evidence="1 4" id="KW-0597">Phosphoprotein</keyword>
<feature type="modified residue" description="4-aspartylphosphate" evidence="4">
    <location>
        <position position="58"/>
    </location>
</feature>
<dbReference type="GO" id="GO:0000976">
    <property type="term" value="F:transcription cis-regulatory region binding"/>
    <property type="evidence" value="ECO:0007669"/>
    <property type="project" value="TreeGrafter"/>
</dbReference>
<reference evidence="8" key="1">
    <citation type="submission" date="2022-09" db="EMBL/GenBank/DDBJ databases">
        <title>Rhodovastum sp. nov. RN2-1 isolated from soil in Seongnam, South Korea.</title>
        <authorList>
            <person name="Le N.T."/>
        </authorList>
    </citation>
    <scope>NUCLEOTIDE SEQUENCE</scope>
    <source>
        <strain evidence="8">RN2-1</strain>
    </source>
</reference>
<dbReference type="RefSeq" id="WP_264715523.1">
    <property type="nucleotide sequence ID" value="NZ_JAPDNT010000022.1"/>
</dbReference>
<dbReference type="GO" id="GO:0000156">
    <property type="term" value="F:phosphorelay response regulator activity"/>
    <property type="evidence" value="ECO:0007669"/>
    <property type="project" value="TreeGrafter"/>
</dbReference>
<reference evidence="8" key="2">
    <citation type="submission" date="2022-10" db="EMBL/GenBank/DDBJ databases">
        <authorList>
            <person name="Trinh H.N."/>
        </authorList>
    </citation>
    <scope>NUCLEOTIDE SEQUENCE</scope>
    <source>
        <strain evidence="8">RN2-1</strain>
    </source>
</reference>
<dbReference type="GO" id="GO:0032993">
    <property type="term" value="C:protein-DNA complex"/>
    <property type="evidence" value="ECO:0007669"/>
    <property type="project" value="TreeGrafter"/>
</dbReference>
<dbReference type="Proteomes" id="UP001165679">
    <property type="component" value="Unassembled WGS sequence"/>
</dbReference>
<evidence type="ECO:0000259" key="6">
    <source>
        <dbReference type="PROSITE" id="PS50110"/>
    </source>
</evidence>
<gene>
    <name evidence="8" type="ORF">OL599_19175</name>
</gene>
<dbReference type="InterPro" id="IPR011006">
    <property type="entry name" value="CheY-like_superfamily"/>
</dbReference>
<dbReference type="AlphaFoldDB" id="A0AA41YMM3"/>
<organism evidence="8 9">
    <name type="scientific">Limobrevibacterium gyesilva</name>
    <dbReference type="NCBI Taxonomy" id="2991712"/>
    <lineage>
        <taxon>Bacteria</taxon>
        <taxon>Pseudomonadati</taxon>
        <taxon>Pseudomonadota</taxon>
        <taxon>Alphaproteobacteria</taxon>
        <taxon>Acetobacterales</taxon>
        <taxon>Acetobacteraceae</taxon>
        <taxon>Limobrevibacterium</taxon>
    </lineage>
</organism>
<dbReference type="InterPro" id="IPR001867">
    <property type="entry name" value="OmpR/PhoB-type_DNA-bd"/>
</dbReference>
<dbReference type="SMART" id="SM00448">
    <property type="entry name" value="REC"/>
    <property type="match status" value="1"/>
</dbReference>
<dbReference type="InterPro" id="IPR001789">
    <property type="entry name" value="Sig_transdc_resp-reg_receiver"/>
</dbReference>
<dbReference type="PANTHER" id="PTHR48111">
    <property type="entry name" value="REGULATOR OF RPOS"/>
    <property type="match status" value="1"/>
</dbReference>
<dbReference type="SUPFAM" id="SSF52172">
    <property type="entry name" value="CheY-like"/>
    <property type="match status" value="1"/>
</dbReference>
<dbReference type="GO" id="GO:0006355">
    <property type="term" value="P:regulation of DNA-templated transcription"/>
    <property type="evidence" value="ECO:0007669"/>
    <property type="project" value="InterPro"/>
</dbReference>
<sequence length="253" mass="27839">MTGQKHILIVDDDRALRQMLAAALEAGGAFSVTEAGSVAEAAATALSRVQRFDAILLDLALPDGDGCELCSRLRRNGVRMPILMLTAAADEDDVVRGLDAGANDYMVKPFRFAELTARLRAQIRAHETSEDAVLVVGPYHFRPGSRSLYDPADNRRIRLTDKEAAVLKFLYRCAGKPVGRQVLLREVWGYNSGASTHTVETHIYRLRRKIERDPAIARILVNEEGGYRLAHDRRPGVILSARPRAGLELAASP</sequence>
<protein>
    <submittedName>
        <fullName evidence="8">Response regulator transcription factor</fullName>
    </submittedName>
</protein>
<dbReference type="Gene3D" id="3.40.50.2300">
    <property type="match status" value="1"/>
</dbReference>
<evidence type="ECO:0000256" key="1">
    <source>
        <dbReference type="ARBA" id="ARBA00022553"/>
    </source>
</evidence>
<dbReference type="InterPro" id="IPR016032">
    <property type="entry name" value="Sig_transdc_resp-reg_C-effctor"/>
</dbReference>
<dbReference type="Pfam" id="PF00072">
    <property type="entry name" value="Response_reg"/>
    <property type="match status" value="1"/>
</dbReference>
<evidence type="ECO:0000256" key="5">
    <source>
        <dbReference type="PROSITE-ProRule" id="PRU01091"/>
    </source>
</evidence>
<dbReference type="SUPFAM" id="SSF46894">
    <property type="entry name" value="C-terminal effector domain of the bipartite response regulators"/>
    <property type="match status" value="1"/>
</dbReference>
<accession>A0AA41YMM3</accession>
<comment type="caution">
    <text evidence="8">The sequence shown here is derived from an EMBL/GenBank/DDBJ whole genome shotgun (WGS) entry which is preliminary data.</text>
</comment>
<feature type="DNA-binding region" description="OmpR/PhoB-type" evidence="5">
    <location>
        <begin position="131"/>
        <end position="231"/>
    </location>
</feature>
<dbReference type="InterPro" id="IPR036388">
    <property type="entry name" value="WH-like_DNA-bd_sf"/>
</dbReference>
<dbReference type="CDD" id="cd00383">
    <property type="entry name" value="trans_reg_C"/>
    <property type="match status" value="1"/>
</dbReference>
<dbReference type="SMART" id="SM00862">
    <property type="entry name" value="Trans_reg_C"/>
    <property type="match status" value="1"/>
</dbReference>
<feature type="domain" description="Response regulatory" evidence="6">
    <location>
        <begin position="6"/>
        <end position="123"/>
    </location>
</feature>
<evidence type="ECO:0000313" key="8">
    <source>
        <dbReference type="EMBL" id="MCW3476691.1"/>
    </source>
</evidence>
<dbReference type="EMBL" id="JAPDNT010000022">
    <property type="protein sequence ID" value="MCW3476691.1"/>
    <property type="molecule type" value="Genomic_DNA"/>
</dbReference>
<evidence type="ECO:0000313" key="9">
    <source>
        <dbReference type="Proteomes" id="UP001165679"/>
    </source>
</evidence>
<keyword evidence="3 5" id="KW-0238">DNA-binding</keyword>
<name>A0AA41YMM3_9PROT</name>
<keyword evidence="2" id="KW-0902">Two-component regulatory system</keyword>
<dbReference type="PROSITE" id="PS50110">
    <property type="entry name" value="RESPONSE_REGULATORY"/>
    <property type="match status" value="1"/>
</dbReference>
<evidence type="ECO:0000256" key="3">
    <source>
        <dbReference type="ARBA" id="ARBA00023125"/>
    </source>
</evidence>
<dbReference type="InterPro" id="IPR039420">
    <property type="entry name" value="WalR-like"/>
</dbReference>
<dbReference type="PROSITE" id="PS51755">
    <property type="entry name" value="OMPR_PHOB"/>
    <property type="match status" value="1"/>
</dbReference>
<dbReference type="GO" id="GO:0005829">
    <property type="term" value="C:cytosol"/>
    <property type="evidence" value="ECO:0007669"/>
    <property type="project" value="TreeGrafter"/>
</dbReference>
<evidence type="ECO:0000259" key="7">
    <source>
        <dbReference type="PROSITE" id="PS51755"/>
    </source>
</evidence>
<feature type="domain" description="OmpR/PhoB-type" evidence="7">
    <location>
        <begin position="131"/>
        <end position="231"/>
    </location>
</feature>
<dbReference type="PANTHER" id="PTHR48111:SF40">
    <property type="entry name" value="PHOSPHATE REGULON TRANSCRIPTIONAL REGULATORY PROTEIN PHOB"/>
    <property type="match status" value="1"/>
</dbReference>
<evidence type="ECO:0000256" key="4">
    <source>
        <dbReference type="PROSITE-ProRule" id="PRU00169"/>
    </source>
</evidence>
<proteinExistence type="predicted"/>
<evidence type="ECO:0000256" key="2">
    <source>
        <dbReference type="ARBA" id="ARBA00023012"/>
    </source>
</evidence>
<dbReference type="Gene3D" id="1.10.10.10">
    <property type="entry name" value="Winged helix-like DNA-binding domain superfamily/Winged helix DNA-binding domain"/>
    <property type="match status" value="1"/>
</dbReference>